<name>H2ZAQ1_CIOSA</name>
<evidence type="ECO:0000259" key="2">
    <source>
        <dbReference type="Pfam" id="PF14744"/>
    </source>
</evidence>
<proteinExistence type="predicted"/>
<feature type="domain" description="WASH complex subunit 7 central" evidence="2">
    <location>
        <begin position="600"/>
        <end position="948"/>
    </location>
</feature>
<protein>
    <recommendedName>
        <fullName evidence="7">WASH complex subunit 4</fullName>
    </recommendedName>
</protein>
<dbReference type="AlphaFoldDB" id="H2ZAQ1"/>
<dbReference type="InterPro" id="IPR028282">
    <property type="entry name" value="WASH-7_central"/>
</dbReference>
<reference evidence="5" key="2">
    <citation type="submission" date="2025-08" db="UniProtKB">
        <authorList>
            <consortium name="Ensembl"/>
        </authorList>
    </citation>
    <scope>IDENTIFICATION</scope>
</reference>
<dbReference type="Pfam" id="PF14745">
    <property type="entry name" value="WASH-4_N"/>
    <property type="match status" value="1"/>
</dbReference>
<dbReference type="PANTHER" id="PTHR31409:SF0">
    <property type="entry name" value="WASH COMPLEX SUBUNIT 4"/>
    <property type="match status" value="1"/>
</dbReference>
<dbReference type="Proteomes" id="UP000007875">
    <property type="component" value="Unassembled WGS sequence"/>
</dbReference>
<evidence type="ECO:0000259" key="4">
    <source>
        <dbReference type="Pfam" id="PF14746"/>
    </source>
</evidence>
<dbReference type="InParanoid" id="H2ZAQ1"/>
<keyword evidence="6" id="KW-1185">Reference proteome</keyword>
<feature type="region of interest" description="Disordered" evidence="1">
    <location>
        <begin position="1084"/>
        <end position="1105"/>
    </location>
</feature>
<evidence type="ECO:0000313" key="5">
    <source>
        <dbReference type="Ensembl" id="ENSCSAVP00000014666.1"/>
    </source>
</evidence>
<dbReference type="Ensembl" id="ENSCSAVT00000014834.1">
    <property type="protein sequence ID" value="ENSCSAVP00000014666.1"/>
    <property type="gene ID" value="ENSCSAVG00000008572.1"/>
</dbReference>
<dbReference type="InterPro" id="IPR027307">
    <property type="entry name" value="WASH7"/>
</dbReference>
<dbReference type="STRING" id="51511.ENSCSAVP00000014666"/>
<organism evidence="5 6">
    <name type="scientific">Ciona savignyi</name>
    <name type="common">Pacific transparent sea squirt</name>
    <dbReference type="NCBI Taxonomy" id="51511"/>
    <lineage>
        <taxon>Eukaryota</taxon>
        <taxon>Metazoa</taxon>
        <taxon>Chordata</taxon>
        <taxon>Tunicata</taxon>
        <taxon>Ascidiacea</taxon>
        <taxon>Phlebobranchia</taxon>
        <taxon>Cionidae</taxon>
        <taxon>Ciona</taxon>
    </lineage>
</organism>
<evidence type="ECO:0000313" key="6">
    <source>
        <dbReference type="Proteomes" id="UP000007875"/>
    </source>
</evidence>
<dbReference type="Pfam" id="PF14744">
    <property type="entry name" value="WASH-7_mid"/>
    <property type="match status" value="1"/>
</dbReference>
<dbReference type="FunCoup" id="H2ZAQ1">
    <property type="interactions" value="648"/>
</dbReference>
<feature type="domain" description="WASH complex subunit 4 N-terminal" evidence="3">
    <location>
        <begin position="34"/>
        <end position="586"/>
    </location>
</feature>
<evidence type="ECO:0000256" key="1">
    <source>
        <dbReference type="SAM" id="MobiDB-lite"/>
    </source>
</evidence>
<reference evidence="6" key="1">
    <citation type="submission" date="2003-08" db="EMBL/GenBank/DDBJ databases">
        <authorList>
            <person name="Birren B."/>
            <person name="Nusbaum C."/>
            <person name="Abebe A."/>
            <person name="Abouelleil A."/>
            <person name="Adekoya E."/>
            <person name="Ait-zahra M."/>
            <person name="Allen N."/>
            <person name="Allen T."/>
            <person name="An P."/>
            <person name="Anderson M."/>
            <person name="Anderson S."/>
            <person name="Arachchi H."/>
            <person name="Armbruster J."/>
            <person name="Bachantsang P."/>
            <person name="Baldwin J."/>
            <person name="Barry A."/>
            <person name="Bayul T."/>
            <person name="Blitshsteyn B."/>
            <person name="Bloom T."/>
            <person name="Blye J."/>
            <person name="Boguslavskiy L."/>
            <person name="Borowsky M."/>
            <person name="Boukhgalter B."/>
            <person name="Brunache A."/>
            <person name="Butler J."/>
            <person name="Calixte N."/>
            <person name="Calvo S."/>
            <person name="Camarata J."/>
            <person name="Campo K."/>
            <person name="Chang J."/>
            <person name="Cheshatsang Y."/>
            <person name="Citroen M."/>
            <person name="Collymore A."/>
            <person name="Considine T."/>
            <person name="Cook A."/>
            <person name="Cooke P."/>
            <person name="Corum B."/>
            <person name="Cuomo C."/>
            <person name="David R."/>
            <person name="Dawoe T."/>
            <person name="Degray S."/>
            <person name="Dodge S."/>
            <person name="Dooley K."/>
            <person name="Dorje P."/>
            <person name="Dorjee K."/>
            <person name="Dorris L."/>
            <person name="Duffey N."/>
            <person name="Dupes A."/>
            <person name="Elkins T."/>
            <person name="Engels R."/>
            <person name="Erickson J."/>
            <person name="Farina A."/>
            <person name="Faro S."/>
            <person name="Ferreira P."/>
            <person name="Fischer H."/>
            <person name="Fitzgerald M."/>
            <person name="Foley K."/>
            <person name="Gage D."/>
            <person name="Galagan J."/>
            <person name="Gearin G."/>
            <person name="Gnerre S."/>
            <person name="Gnirke A."/>
            <person name="Goyette A."/>
            <person name="Graham J."/>
            <person name="Grandbois E."/>
            <person name="Gyaltsen K."/>
            <person name="Hafez N."/>
            <person name="Hagopian D."/>
            <person name="Hagos B."/>
            <person name="Hall J."/>
            <person name="Hatcher B."/>
            <person name="Heller A."/>
            <person name="Higgins H."/>
            <person name="Honan T."/>
            <person name="Horn A."/>
            <person name="Houde N."/>
            <person name="Hughes L."/>
            <person name="Hulme W."/>
            <person name="Husby E."/>
            <person name="Iliev I."/>
            <person name="Jaffe D."/>
            <person name="Jones C."/>
            <person name="Kamal M."/>
            <person name="Kamat A."/>
            <person name="Kamvysselis M."/>
            <person name="Karlsson E."/>
            <person name="Kells C."/>
            <person name="Kieu A."/>
            <person name="Kisner P."/>
            <person name="Kodira C."/>
            <person name="Kulbokas E."/>
            <person name="Labutti K."/>
            <person name="Lama D."/>
            <person name="Landers T."/>
            <person name="Leger J."/>
            <person name="Levine S."/>
            <person name="Lewis D."/>
            <person name="Lewis T."/>
            <person name="Lindblad-toh K."/>
            <person name="Liu X."/>
            <person name="Lokyitsang T."/>
            <person name="Lokyitsang Y."/>
            <person name="Lucien O."/>
            <person name="Lui A."/>
            <person name="Ma L.J."/>
            <person name="Mabbitt R."/>
            <person name="Macdonald J."/>
            <person name="Maclean C."/>
            <person name="Major J."/>
            <person name="Manning J."/>
            <person name="Marabella R."/>
            <person name="Maru K."/>
            <person name="Matthews C."/>
            <person name="Mauceli E."/>
            <person name="Mccarthy M."/>
            <person name="Mcdonough S."/>
            <person name="Mcghee T."/>
            <person name="Meldrim J."/>
            <person name="Meneus L."/>
            <person name="Mesirov J."/>
            <person name="Mihalev A."/>
            <person name="Mihova T."/>
            <person name="Mikkelsen T."/>
            <person name="Mlenga V."/>
            <person name="Moru K."/>
            <person name="Mozes J."/>
            <person name="Mulrain L."/>
            <person name="Munson G."/>
            <person name="Naylor J."/>
            <person name="Newes C."/>
            <person name="Nguyen C."/>
            <person name="Nguyen N."/>
            <person name="Nguyen T."/>
            <person name="Nicol R."/>
            <person name="Nielsen C."/>
            <person name="Nizzari M."/>
            <person name="Norbu C."/>
            <person name="Norbu N."/>
            <person name="O'donnell P."/>
            <person name="Okoawo O."/>
            <person name="O'leary S."/>
            <person name="Omotosho B."/>
            <person name="O'neill K."/>
            <person name="Osman S."/>
            <person name="Parker S."/>
            <person name="Perrin D."/>
            <person name="Phunkhang P."/>
            <person name="Piqani B."/>
            <person name="Purcell S."/>
            <person name="Rachupka T."/>
            <person name="Ramasamy U."/>
            <person name="Rameau R."/>
            <person name="Ray V."/>
            <person name="Raymond C."/>
            <person name="Retta R."/>
            <person name="Richardson S."/>
            <person name="Rise C."/>
            <person name="Rodriguez J."/>
            <person name="Rogers J."/>
            <person name="Rogov P."/>
            <person name="Rutman M."/>
            <person name="Schupbach R."/>
            <person name="Seaman C."/>
            <person name="Settipalli S."/>
            <person name="Sharpe T."/>
            <person name="Sheridan J."/>
            <person name="Sherpa N."/>
            <person name="Shi J."/>
            <person name="Smirnov S."/>
            <person name="Smith C."/>
            <person name="Sougnez C."/>
            <person name="Spencer B."/>
            <person name="Stalker J."/>
            <person name="Stange-thomann N."/>
            <person name="Stavropoulos S."/>
            <person name="Stetson K."/>
            <person name="Stone C."/>
            <person name="Stone S."/>
            <person name="Stubbs M."/>
            <person name="Talamas J."/>
            <person name="Tchuinga P."/>
            <person name="Tenzing P."/>
            <person name="Tesfaye S."/>
            <person name="Theodore J."/>
            <person name="Thoulutsang Y."/>
            <person name="Topham K."/>
            <person name="Towey S."/>
            <person name="Tsamla T."/>
            <person name="Tsomo N."/>
            <person name="Vallee D."/>
            <person name="Vassiliev H."/>
            <person name="Venkataraman V."/>
            <person name="Vinson J."/>
            <person name="Vo A."/>
            <person name="Wade C."/>
            <person name="Wang S."/>
            <person name="Wangchuk T."/>
            <person name="Wangdi T."/>
            <person name="Whittaker C."/>
            <person name="Wilkinson J."/>
            <person name="Wu Y."/>
            <person name="Wyman D."/>
            <person name="Yadav S."/>
            <person name="Yang S."/>
            <person name="Yang X."/>
            <person name="Yeager S."/>
            <person name="Yee E."/>
            <person name="Young G."/>
            <person name="Zainoun J."/>
            <person name="Zembeck L."/>
            <person name="Zimmer A."/>
            <person name="Zody M."/>
            <person name="Lander E."/>
        </authorList>
    </citation>
    <scope>NUCLEOTIDE SEQUENCE [LARGE SCALE GENOMIC DNA]</scope>
</reference>
<dbReference type="PANTHER" id="PTHR31409">
    <property type="entry name" value="WASH COMPLEX SUBUNIT 4"/>
    <property type="match status" value="1"/>
</dbReference>
<dbReference type="GeneTree" id="ENSGT00390000002524"/>
<dbReference type="OMA" id="RCNIFIQ"/>
<evidence type="ECO:0008006" key="7">
    <source>
        <dbReference type="Google" id="ProtNLM"/>
    </source>
</evidence>
<feature type="domain" description="WASH complex subunit 7 C-terminal" evidence="4">
    <location>
        <begin position="968"/>
        <end position="1141"/>
    </location>
</feature>
<dbReference type="InterPro" id="IPR028283">
    <property type="entry name" value="WASH-7_C"/>
</dbReference>
<reference evidence="5" key="3">
    <citation type="submission" date="2025-09" db="UniProtKB">
        <authorList>
            <consortium name="Ensembl"/>
        </authorList>
    </citation>
    <scope>IDENTIFICATION</scope>
</reference>
<evidence type="ECO:0000259" key="3">
    <source>
        <dbReference type="Pfam" id="PF14745"/>
    </source>
</evidence>
<dbReference type="Pfam" id="PF14746">
    <property type="entry name" value="WASH-7_C"/>
    <property type="match status" value="1"/>
</dbReference>
<dbReference type="GO" id="GO:0007032">
    <property type="term" value="P:endosome organization"/>
    <property type="evidence" value="ECO:0007669"/>
    <property type="project" value="TreeGrafter"/>
</dbReference>
<dbReference type="InterPro" id="IPR028191">
    <property type="entry name" value="WASH-4_N"/>
</dbReference>
<dbReference type="GO" id="GO:0071203">
    <property type="term" value="C:WASH complex"/>
    <property type="evidence" value="ECO:0007669"/>
    <property type="project" value="InterPro"/>
</dbReference>
<dbReference type="GO" id="GO:0005768">
    <property type="term" value="C:endosome"/>
    <property type="evidence" value="ECO:0007669"/>
    <property type="project" value="TreeGrafter"/>
</dbReference>
<sequence length="1150" mass="132025">VVMGLGDDQNGFDEVDQGSAKLVGEIHLKKYLKYMGAYTQQLADIEGVLGSEQGLIWDRNLNPVCLQTSAEEKIALPDLIKTENKILNKVLIALSALCVEINLLENEAKTDFYDALLFYEETGAEDEKRQDGEEQVEIGRVLPLLQKLSCFGQRCAEVIKNVVQQLAALHNRSMPNVMDVSHVHLTTVYEHLCSLLTVLVTLDEIILSNAVLKNHWIMYKMMMKSVHHNPSNYGVALEKLKPLEKLIVHLEKRIIDGKLTQYCFRQNFDDSGIPVSKNSYFAEEFTYNMKTLFLQLDAKLADPAESKQHLQFVGLCSLFTLHYLIFRNLDRKLLRQLWDSHKKLPCVTLIGHATWTVDGYMASNLPAQCKAIDGKMSDQVAQNRNAWLSSKVQSIQRECQGYYALVNSWMVKMISMPDQESSLVDLGSQSKVYIEGYRLICSLRHTVETMLNLHLVTNKPMTVNEVACLCRMITMCKAVADSFFQHSMHVSQSGSRIVQNEQFQVLTLLQAAKKRVVSDRKYSDRRLDILSSLMVCETCVNGAPTTQRMIVTKLALSIANQSKMLRDEEHASLLAKFEKMRIFGSLGILQAASTASDQSVFYWHRNLLTNYFERLCQNPSDAASLHYMFSALEDCVSGMKKSKHLSSPQLLITAYKDEVHQGLRVNLLDKICKEIENDLRLSVHTHLKLNDRNPFRVTIKSLRQLLALQPVKFLGSFISVKEYVTHYLDQTFYNLTTVALHDWRTYGQMRNLAAQRYQLEMQEVHLPNQQLEQGLDVLEIMRNIHVFVSKYLYNLNNQIFVEQSSNNKHLNTINIRHIANSIRTHGTGIMNTTVNFTFQFLKQKFFIFQFLFDEHIKSRLVKDLRHFRENRESYNQQYPYERADRFNRGIRKLGLSPDGSSFLDQFRLLKPQTLLRTFPGNAMGYIRMVRSGGLHCCNNAISFVPDLEDIVNFEEIAKEEDISSEVNTAFAHLDSVLGSLVKHSAEGSDYLGMLVDVFAPEFRSSKNMHLRNFYAIIPPLTINFVEHTISCKEKMSKKNKVGASFTDDGFAMGLAYILKLLDQYTEFDSLHWFPSVRRKYGDDVRQQSNPIGRNTRKQANQEEDEKLQQTRTLALKRINIYQKVEFELLYYSLSSARIFFRAESTVKSEA</sequence>
<dbReference type="eggNOG" id="KOG3578">
    <property type="taxonomic scope" value="Eukaryota"/>
</dbReference>
<dbReference type="GO" id="GO:0016197">
    <property type="term" value="P:endosomal transport"/>
    <property type="evidence" value="ECO:0007669"/>
    <property type="project" value="TreeGrafter"/>
</dbReference>
<accession>H2ZAQ1</accession>